<reference evidence="3 4" key="1">
    <citation type="journal article" date="2011" name="Proc. Natl. Acad. Sci. U.S.A.">
        <title>Niche of harmful alga Aureococcus anophagefferens revealed through ecogenomics.</title>
        <authorList>
            <person name="Gobler C.J."/>
            <person name="Berry D.L."/>
            <person name="Dyhrman S.T."/>
            <person name="Wilhelm S.W."/>
            <person name="Salamov A."/>
            <person name="Lobanov A.V."/>
            <person name="Zhang Y."/>
            <person name="Collier J.L."/>
            <person name="Wurch L.L."/>
            <person name="Kustka A.B."/>
            <person name="Dill B.D."/>
            <person name="Shah M."/>
            <person name="VerBerkmoes N.C."/>
            <person name="Kuo A."/>
            <person name="Terry A."/>
            <person name="Pangilinan J."/>
            <person name="Lindquist E.A."/>
            <person name="Lucas S."/>
            <person name="Paulsen I.T."/>
            <person name="Hattenrath-Lehmann T.K."/>
            <person name="Talmage S.C."/>
            <person name="Walker E.A."/>
            <person name="Koch F."/>
            <person name="Burson A.M."/>
            <person name="Marcoval M.A."/>
            <person name="Tang Y.Z."/>
            <person name="Lecleir G.R."/>
            <person name="Coyne K.J."/>
            <person name="Berg G.M."/>
            <person name="Bertrand E.M."/>
            <person name="Saito M.A."/>
            <person name="Gladyshev V.N."/>
            <person name="Grigoriev I.V."/>
        </authorList>
    </citation>
    <scope>NUCLEOTIDE SEQUENCE [LARGE SCALE GENOMIC DNA]</scope>
    <source>
        <strain evidence="4">CCMP 1984</strain>
    </source>
</reference>
<dbReference type="SUPFAM" id="SSF56112">
    <property type="entry name" value="Protein kinase-like (PK-like)"/>
    <property type="match status" value="1"/>
</dbReference>
<dbReference type="OMA" id="GVMYKFP"/>
<dbReference type="Pfam" id="PF03109">
    <property type="entry name" value="ABC1"/>
    <property type="match status" value="1"/>
</dbReference>
<dbReference type="eggNOG" id="KOG1235">
    <property type="taxonomic scope" value="Eukaryota"/>
</dbReference>
<protein>
    <recommendedName>
        <fullName evidence="2">Protein kinase domain-containing protein</fullName>
    </recommendedName>
</protein>
<evidence type="ECO:0000256" key="1">
    <source>
        <dbReference type="ARBA" id="ARBA00009670"/>
    </source>
</evidence>
<dbReference type="AlphaFoldDB" id="F0YNT7"/>
<dbReference type="InterPro" id="IPR011009">
    <property type="entry name" value="Kinase-like_dom_sf"/>
</dbReference>
<feature type="domain" description="Protein kinase" evidence="2">
    <location>
        <begin position="85"/>
        <end position="416"/>
    </location>
</feature>
<organism evidence="4">
    <name type="scientific">Aureococcus anophagefferens</name>
    <name type="common">Harmful bloom alga</name>
    <dbReference type="NCBI Taxonomy" id="44056"/>
    <lineage>
        <taxon>Eukaryota</taxon>
        <taxon>Sar</taxon>
        <taxon>Stramenopiles</taxon>
        <taxon>Ochrophyta</taxon>
        <taxon>Pelagophyceae</taxon>
        <taxon>Pelagomonadales</taxon>
        <taxon>Pelagomonadaceae</taxon>
        <taxon>Aureococcus</taxon>
    </lineage>
</organism>
<gene>
    <name evidence="3" type="ORF">AURANDRAFT_10512</name>
</gene>
<dbReference type="GO" id="GO:0004672">
    <property type="term" value="F:protein kinase activity"/>
    <property type="evidence" value="ECO:0007669"/>
    <property type="project" value="InterPro"/>
</dbReference>
<evidence type="ECO:0000313" key="3">
    <source>
        <dbReference type="EMBL" id="EGB03225.1"/>
    </source>
</evidence>
<accession>F0YNT7</accession>
<dbReference type="GeneID" id="20218006"/>
<evidence type="ECO:0000259" key="2">
    <source>
        <dbReference type="PROSITE" id="PS50011"/>
    </source>
</evidence>
<dbReference type="GO" id="GO:0005524">
    <property type="term" value="F:ATP binding"/>
    <property type="evidence" value="ECO:0007669"/>
    <property type="project" value="InterPro"/>
</dbReference>
<dbReference type="OrthoDB" id="427480at2759"/>
<comment type="similarity">
    <text evidence="1">Belongs to the protein kinase superfamily. ADCK protein kinase family.</text>
</comment>
<keyword evidence="4" id="KW-1185">Reference proteome</keyword>
<dbReference type="InterPro" id="IPR000719">
    <property type="entry name" value="Prot_kinase_dom"/>
</dbReference>
<dbReference type="EMBL" id="GL833182">
    <property type="protein sequence ID" value="EGB03225.1"/>
    <property type="molecule type" value="Genomic_DNA"/>
</dbReference>
<dbReference type="InterPro" id="IPR004147">
    <property type="entry name" value="ABC1_dom"/>
</dbReference>
<dbReference type="InParanoid" id="F0YNT7"/>
<dbReference type="RefSeq" id="XP_009042078.1">
    <property type="nucleotide sequence ID" value="XM_009043830.1"/>
</dbReference>
<dbReference type="PROSITE" id="PS50011">
    <property type="entry name" value="PROTEIN_KINASE_DOM"/>
    <property type="match status" value="1"/>
</dbReference>
<dbReference type="PANTHER" id="PTHR10566:SF128">
    <property type="entry name" value="UBIB DOMAIN CONTAINING KINASE"/>
    <property type="match status" value="1"/>
</dbReference>
<proteinExistence type="inferred from homology"/>
<dbReference type="KEGG" id="aaf:AURANDRAFT_10512"/>
<dbReference type="PANTHER" id="PTHR10566">
    <property type="entry name" value="CHAPERONE-ACTIVITY OF BC1 COMPLEX CABC1 -RELATED"/>
    <property type="match status" value="1"/>
</dbReference>
<dbReference type="Proteomes" id="UP000002729">
    <property type="component" value="Unassembled WGS sequence"/>
</dbReference>
<dbReference type="CDD" id="cd05121">
    <property type="entry name" value="ABC1_ADCK3-like"/>
    <property type="match status" value="1"/>
</dbReference>
<dbReference type="InterPro" id="IPR050154">
    <property type="entry name" value="UbiB_kinase"/>
</dbReference>
<feature type="non-terminal residue" evidence="3">
    <location>
        <position position="1"/>
    </location>
</feature>
<sequence>DRAVGREASLRERRAGELREILGSLGPAVIKAGQALASRPDLLPAEYLRELQKLQDRVPQFDTGDALRRVEASLRLDRFEDAFELLEAEPIAAASIGQVYKARLIKEDVVVALKVQRPRCAEIIALDLYILRWWAQLGTSTLSAVFDRNLDLVSVIDDFGRLIYQEIDYAAERKNAKRFGDLYGKNLIKVPRVYGAYSSSTVLCMEWVTGTRLVDGEELVRPGRLVDALVQCSLRQMLESGYFHADPHAGNLLATADGQLCYLDFGMMSYLDRRQRVSIIEAVVHLVNRDFEALAALYERMGFIPAGTDVEPIVRGLQEALPDVLDAPVSELNVKNVINKLGDVFYTFPFALPPFYIAIIRCLGVLEGVAIQVDPGFRIVSDAYPYIAARLLTDEAPELRAALKNLLFQRDRPQWTRFEALIGRASSSDGYDAAAAADVLVTFLGSDDAEAVRDHLVDDLADALDYLG</sequence>
<evidence type="ECO:0000313" key="4">
    <source>
        <dbReference type="Proteomes" id="UP000002729"/>
    </source>
</evidence>
<name>F0YNT7_AURAN</name>
<feature type="non-terminal residue" evidence="3">
    <location>
        <position position="468"/>
    </location>
</feature>